<evidence type="ECO:0000313" key="2">
    <source>
        <dbReference type="Proteomes" id="UP000593566"/>
    </source>
</evidence>
<dbReference type="Proteomes" id="UP000593566">
    <property type="component" value="Unassembled WGS sequence"/>
</dbReference>
<dbReference type="AlphaFoldDB" id="A0A8H6C7S9"/>
<gene>
    <name evidence="1" type="ORF">HO133_005695</name>
</gene>
<proteinExistence type="predicted"/>
<keyword evidence="2" id="KW-1185">Reference proteome</keyword>
<organism evidence="1 2">
    <name type="scientific">Letharia lupina</name>
    <dbReference type="NCBI Taxonomy" id="560253"/>
    <lineage>
        <taxon>Eukaryota</taxon>
        <taxon>Fungi</taxon>
        <taxon>Dikarya</taxon>
        <taxon>Ascomycota</taxon>
        <taxon>Pezizomycotina</taxon>
        <taxon>Lecanoromycetes</taxon>
        <taxon>OSLEUM clade</taxon>
        <taxon>Lecanoromycetidae</taxon>
        <taxon>Lecanorales</taxon>
        <taxon>Lecanorineae</taxon>
        <taxon>Parmeliaceae</taxon>
        <taxon>Letharia</taxon>
    </lineage>
</organism>
<dbReference type="GO" id="GO:0042720">
    <property type="term" value="C:mitochondrial inner membrane peptidase complex"/>
    <property type="evidence" value="ECO:0007669"/>
    <property type="project" value="InterPro"/>
</dbReference>
<dbReference type="Pfam" id="PF11093">
    <property type="entry name" value="Mitochondr_Som1"/>
    <property type="match status" value="1"/>
</dbReference>
<dbReference type="EMBL" id="JACCJB010000022">
    <property type="protein sequence ID" value="KAF6218348.1"/>
    <property type="molecule type" value="Genomic_DNA"/>
</dbReference>
<name>A0A8H6C7S9_9LECA</name>
<dbReference type="GeneID" id="59334100"/>
<dbReference type="RefSeq" id="XP_037147783.1">
    <property type="nucleotide sequence ID" value="XM_037296602.1"/>
</dbReference>
<sequence>MTPPIEAFAVSELEDRINVQSNNRRKKGGDIDLRKCELLELIQYECRLQGSKEDRRSIIQCAPLVKLFRRCAGGLMVETTAWDGENLN</sequence>
<protein>
    <submittedName>
        <fullName evidence="1">Uncharacterized protein</fullName>
    </submittedName>
</protein>
<comment type="caution">
    <text evidence="1">The sequence shown here is derived from an EMBL/GenBank/DDBJ whole genome shotgun (WGS) entry which is preliminary data.</text>
</comment>
<reference evidence="1 2" key="1">
    <citation type="journal article" date="2020" name="Genomics">
        <title>Complete, high-quality genomes from long-read metagenomic sequencing of two wolf lichen thalli reveals enigmatic genome architecture.</title>
        <authorList>
            <person name="McKenzie S.K."/>
            <person name="Walston R.F."/>
            <person name="Allen J.L."/>
        </authorList>
    </citation>
    <scope>NUCLEOTIDE SEQUENCE [LARGE SCALE GENOMIC DNA]</scope>
    <source>
        <strain evidence="1">WasteWater1</strain>
    </source>
</reference>
<evidence type="ECO:0000313" key="1">
    <source>
        <dbReference type="EMBL" id="KAF6218348.1"/>
    </source>
</evidence>
<dbReference type="InterPro" id="IPR024645">
    <property type="entry name" value="Mitochondr_Som1"/>
</dbReference>
<accession>A0A8H6C7S9</accession>